<feature type="compositionally biased region" description="Polar residues" evidence="1">
    <location>
        <begin position="1"/>
        <end position="13"/>
    </location>
</feature>
<feature type="region of interest" description="Disordered" evidence="1">
    <location>
        <begin position="1"/>
        <end position="44"/>
    </location>
</feature>
<dbReference type="Proteomes" id="UP000820818">
    <property type="component" value="Unassembled WGS sequence"/>
</dbReference>
<feature type="region of interest" description="Disordered" evidence="1">
    <location>
        <begin position="445"/>
        <end position="472"/>
    </location>
</feature>
<dbReference type="Pfam" id="PF03564">
    <property type="entry name" value="DUF1759"/>
    <property type="match status" value="1"/>
</dbReference>
<protein>
    <recommendedName>
        <fullName evidence="4">Peptidase A2 domain-containing protein</fullName>
    </recommendedName>
</protein>
<accession>A0AAD5PLH4</accession>
<dbReference type="PANTHER" id="PTHR47331:SF5">
    <property type="entry name" value="RIBONUCLEASE H"/>
    <property type="match status" value="1"/>
</dbReference>
<comment type="caution">
    <text evidence="2">The sequence shown here is derived from an EMBL/GenBank/DDBJ whole genome shotgun (WGS) entry which is preliminary data.</text>
</comment>
<dbReference type="Pfam" id="PF05380">
    <property type="entry name" value="Peptidase_A17"/>
    <property type="match status" value="1"/>
</dbReference>
<feature type="region of interest" description="Disordered" evidence="1">
    <location>
        <begin position="204"/>
        <end position="262"/>
    </location>
</feature>
<dbReference type="EMBL" id="WJBH02000095">
    <property type="protein sequence ID" value="KAI9550742.1"/>
    <property type="molecule type" value="Genomic_DNA"/>
</dbReference>
<evidence type="ECO:0000256" key="1">
    <source>
        <dbReference type="SAM" id="MobiDB-lite"/>
    </source>
</evidence>
<sequence>MASSRSRNGSITSMPDIGIPDHPNRRDTGVGSQSGSTNPSQRVVLTPEERLRAIEVARVERDTLVVILERQCREIKEMINNRGRRSILKHLKTQMQSRLDEVRDAHFFYNQRLWEAKKPMTDAYSYIVGKEIRVRDVSLQVDHYLDDRRNSPASTCSRATRSQVDEESYFTVDEYRCDDPYPQTYDPVPIHPMDRRDIRCRFETPRPVSPIGDPPAAQYNPGPLESSGRGDPPPPPTTSFSSDDWINNRTPPPREASGGFTPNWLMNALPQVKITPFNGDPKEWPTFISSFRDMIHNVVPSDAQRHAFLKQLLTTEVRSYIAKYLDNPSTYYDALIQLKKRYGQPQVVARSHLMALMNLPSIRDDDSEALAKLNRTLHGAMHALRTGGYEQDLESGMTLEHVVSRLPPRMRSSWGVKVYRMTPTRATLKDLAKWIDEMVMGELMTRPSSHRSPAPQKEKKSESHPSESNSSSLKKGVIKKCLYCDNAHSIKTCSTFKDLGVTARVEWVKEKRLCFRCLIGTHRGTECPTEIVCNIGNCGQRHHPLLHGAPRVYPANASTAKNASQPSSKSSDGRAMTIKNRDTAINTSLAIVPVLLQANGMEIETFAFLDPGATVNLIREDVARQLKCKGNAKHVSFGSFHGQDPQFQSTTVSLTVKARDRSFEADLKQVSTVPTQYLKLPCPPKELMEIRSRYPHLKDVKLVEVGEPTILIGAGNQWLHLRLDERLPPVGTDAPFGILTPFGWTCVGDLTLGTQEHDSTVCRATLLLFREKPVTLSGDIQQMFLQVGVKEEDRSALRFLWRPPGSRKRPTVYEMQRQIFGSVSSPFICSQVLRHIADIHREEFPEAAERVYKNFYVDNLLDSFYTEEEASRAVKDSTALLKKGGFHLNQWLSSSRRVLSRVPEGDRNQPRLNLDLEDLPTERTLGVLYDSESDSFIFDVKTDVEASTKRRILSAVSTLYDPLGFLSPVILSAKRILQELWLVGVTGMTKFPN</sequence>
<dbReference type="GO" id="GO:0071897">
    <property type="term" value="P:DNA biosynthetic process"/>
    <property type="evidence" value="ECO:0007669"/>
    <property type="project" value="UniProtKB-ARBA"/>
</dbReference>
<proteinExistence type="predicted"/>
<dbReference type="PANTHER" id="PTHR47331">
    <property type="entry name" value="PHD-TYPE DOMAIN-CONTAINING PROTEIN"/>
    <property type="match status" value="1"/>
</dbReference>
<name>A0AAD5PLH4_9CRUS</name>
<evidence type="ECO:0000313" key="2">
    <source>
        <dbReference type="EMBL" id="KAI9550742.1"/>
    </source>
</evidence>
<evidence type="ECO:0008006" key="4">
    <source>
        <dbReference type="Google" id="ProtNLM"/>
    </source>
</evidence>
<dbReference type="InterPro" id="IPR005312">
    <property type="entry name" value="DUF1759"/>
</dbReference>
<reference evidence="2" key="1">
    <citation type="submission" date="2022-05" db="EMBL/GenBank/DDBJ databases">
        <title>A multi-omics perspective on studying reproductive biology in Daphnia sinensis.</title>
        <authorList>
            <person name="Jia J."/>
        </authorList>
    </citation>
    <scope>NUCLEOTIDE SEQUENCE</scope>
    <source>
        <strain evidence="2">WSL</strain>
    </source>
</reference>
<dbReference type="AlphaFoldDB" id="A0AAD5PLH4"/>
<gene>
    <name evidence="2" type="ORF">GHT06_007015</name>
</gene>
<evidence type="ECO:0000313" key="3">
    <source>
        <dbReference type="Proteomes" id="UP000820818"/>
    </source>
</evidence>
<keyword evidence="3" id="KW-1185">Reference proteome</keyword>
<feature type="compositionally biased region" description="Polar residues" evidence="1">
    <location>
        <begin position="30"/>
        <end position="43"/>
    </location>
</feature>
<dbReference type="InterPro" id="IPR043502">
    <property type="entry name" value="DNA/RNA_pol_sf"/>
</dbReference>
<organism evidence="2 3">
    <name type="scientific">Daphnia sinensis</name>
    <dbReference type="NCBI Taxonomy" id="1820382"/>
    <lineage>
        <taxon>Eukaryota</taxon>
        <taxon>Metazoa</taxon>
        <taxon>Ecdysozoa</taxon>
        <taxon>Arthropoda</taxon>
        <taxon>Crustacea</taxon>
        <taxon>Branchiopoda</taxon>
        <taxon>Diplostraca</taxon>
        <taxon>Cladocera</taxon>
        <taxon>Anomopoda</taxon>
        <taxon>Daphniidae</taxon>
        <taxon>Daphnia</taxon>
        <taxon>Daphnia similis group</taxon>
    </lineage>
</organism>
<feature type="compositionally biased region" description="Basic and acidic residues" evidence="1">
    <location>
        <begin position="456"/>
        <end position="465"/>
    </location>
</feature>
<dbReference type="InterPro" id="IPR008042">
    <property type="entry name" value="Retrotrans_Pao"/>
</dbReference>
<dbReference type="SUPFAM" id="SSF56672">
    <property type="entry name" value="DNA/RNA polymerases"/>
    <property type="match status" value="1"/>
</dbReference>